<dbReference type="InterPro" id="IPR025659">
    <property type="entry name" value="Tubby-like_C"/>
</dbReference>
<sequence>MVTQYPLTLSFKFAALNPQVRVTDASGQLVAFVKQKAFKFKEDITIFADEAQQRPVFRMQADRVIDWGARYLIADAAGTALGSLQREGARSLWKATYHIVDRDGTKIGLIHEENAWIKVGDALLSGLPYVGLVSGYVFHPAYLIDVRGETTLYLKKQAAFLEGSYTVDRRKEIAPEEESLLLASTVMALMLERWRG</sequence>
<organism evidence="1">
    <name type="scientific">uncultured Thermomicrobiales bacterium</name>
    <dbReference type="NCBI Taxonomy" id="1645740"/>
    <lineage>
        <taxon>Bacteria</taxon>
        <taxon>Pseudomonadati</taxon>
        <taxon>Thermomicrobiota</taxon>
        <taxon>Thermomicrobia</taxon>
        <taxon>Thermomicrobiales</taxon>
        <taxon>environmental samples</taxon>
    </lineage>
</organism>
<reference evidence="1" key="1">
    <citation type="submission" date="2020-02" db="EMBL/GenBank/DDBJ databases">
        <authorList>
            <person name="Meier V. D."/>
        </authorList>
    </citation>
    <scope>NUCLEOTIDE SEQUENCE</scope>
    <source>
        <strain evidence="1">AVDCRST_MAG73</strain>
    </source>
</reference>
<evidence type="ECO:0000313" key="1">
    <source>
        <dbReference type="EMBL" id="CAA9528069.1"/>
    </source>
</evidence>
<dbReference type="SUPFAM" id="SSF54518">
    <property type="entry name" value="Tubby C-terminal domain-like"/>
    <property type="match status" value="1"/>
</dbReference>
<accession>A0A6J4TQA1</accession>
<dbReference type="Pfam" id="PF04525">
    <property type="entry name" value="LOR"/>
    <property type="match status" value="1"/>
</dbReference>
<dbReference type="AlphaFoldDB" id="A0A6J4TQA1"/>
<name>A0A6J4TQA1_9BACT</name>
<dbReference type="InterPro" id="IPR007612">
    <property type="entry name" value="LOR"/>
</dbReference>
<proteinExistence type="predicted"/>
<gene>
    <name evidence="1" type="ORF">AVDCRST_MAG73-686</name>
</gene>
<dbReference type="EMBL" id="CADCWE010000041">
    <property type="protein sequence ID" value="CAA9528069.1"/>
    <property type="molecule type" value="Genomic_DNA"/>
</dbReference>
<protein>
    <submittedName>
        <fullName evidence="1">Uncharacterized protein</fullName>
    </submittedName>
</protein>